<dbReference type="EMBL" id="QDKL01000002">
    <property type="protein sequence ID" value="RZF21689.1"/>
    <property type="molecule type" value="Genomic_DNA"/>
</dbReference>
<keyword evidence="1" id="KW-1133">Transmembrane helix</keyword>
<gene>
    <name evidence="2" type="ORF">DAY19_08345</name>
</gene>
<proteinExistence type="predicted"/>
<name>A0ABY0IFI2_9BACT</name>
<feature type="transmembrane region" description="Helical" evidence="1">
    <location>
        <begin position="6"/>
        <end position="27"/>
    </location>
</feature>
<organism evidence="2 3">
    <name type="scientific">Halobacteriovorax vibrionivorans</name>
    <dbReference type="NCBI Taxonomy" id="2152716"/>
    <lineage>
        <taxon>Bacteria</taxon>
        <taxon>Pseudomonadati</taxon>
        <taxon>Bdellovibrionota</taxon>
        <taxon>Bacteriovoracia</taxon>
        <taxon>Bacteriovoracales</taxon>
        <taxon>Halobacteriovoraceae</taxon>
        <taxon>Halobacteriovorax</taxon>
    </lineage>
</organism>
<evidence type="ECO:0008006" key="4">
    <source>
        <dbReference type="Google" id="ProtNLM"/>
    </source>
</evidence>
<accession>A0ABY0IFI2</accession>
<keyword evidence="3" id="KW-1185">Reference proteome</keyword>
<evidence type="ECO:0000313" key="2">
    <source>
        <dbReference type="EMBL" id="RZF21689.1"/>
    </source>
</evidence>
<feature type="transmembrane region" description="Helical" evidence="1">
    <location>
        <begin position="75"/>
        <end position="97"/>
    </location>
</feature>
<keyword evidence="1" id="KW-0472">Membrane</keyword>
<keyword evidence="1" id="KW-0812">Transmembrane</keyword>
<evidence type="ECO:0000313" key="3">
    <source>
        <dbReference type="Proteomes" id="UP000443582"/>
    </source>
</evidence>
<comment type="caution">
    <text evidence="2">The sequence shown here is derived from an EMBL/GenBank/DDBJ whole genome shotgun (WGS) entry which is preliminary data.</text>
</comment>
<feature type="transmembrane region" description="Helical" evidence="1">
    <location>
        <begin position="48"/>
        <end position="69"/>
    </location>
</feature>
<dbReference type="RefSeq" id="WP_115361323.1">
    <property type="nucleotide sequence ID" value="NZ_QDKL01000002.1"/>
</dbReference>
<reference evidence="3" key="1">
    <citation type="journal article" date="2019" name="Int. J. Syst. Evol. Microbiol.">
        <title>Halobacteriovorax valvorus sp. nov., a novel prokaryotic predator isolated from coastal seawater of China.</title>
        <authorList>
            <person name="Chen M.-X."/>
        </authorList>
    </citation>
    <scope>NUCLEOTIDE SEQUENCE [LARGE SCALE GENOMIC DNA]</scope>
    <source>
        <strain evidence="3">BL9</strain>
    </source>
</reference>
<sequence>MQELTLIHFSLCLLMSGVIWMVQIVHYPSFKFIDEKSFHSFSAFHVKSISFIVLPLMLCELATATLLTIKQPDMAFIINLVLLIFIWMITFFISMPLHKKLGSKRYDQSIDKLILSNWARTVFWTARSILLFVIIISKIE</sequence>
<evidence type="ECO:0000256" key="1">
    <source>
        <dbReference type="SAM" id="Phobius"/>
    </source>
</evidence>
<dbReference type="Proteomes" id="UP000443582">
    <property type="component" value="Unassembled WGS sequence"/>
</dbReference>
<feature type="transmembrane region" description="Helical" evidence="1">
    <location>
        <begin position="118"/>
        <end position="137"/>
    </location>
</feature>
<protein>
    <recommendedName>
        <fullName evidence="4">DUF4149 domain-containing protein</fullName>
    </recommendedName>
</protein>